<keyword evidence="6" id="KW-1185">Reference proteome</keyword>
<name>A0ABX9KGN0_9FUSO</name>
<dbReference type="InterPro" id="IPR036397">
    <property type="entry name" value="RNaseH_sf"/>
</dbReference>
<dbReference type="PANTHER" id="PTHR30231:SF4">
    <property type="entry name" value="PROTEIN NEN2"/>
    <property type="match status" value="1"/>
</dbReference>
<evidence type="ECO:0000256" key="3">
    <source>
        <dbReference type="ARBA" id="ARBA00022839"/>
    </source>
</evidence>
<gene>
    <name evidence="5" type="ORF">DYH56_09275</name>
</gene>
<dbReference type="Proteomes" id="UP000263486">
    <property type="component" value="Unassembled WGS sequence"/>
</dbReference>
<dbReference type="PANTHER" id="PTHR30231">
    <property type="entry name" value="DNA POLYMERASE III SUBUNIT EPSILON"/>
    <property type="match status" value="1"/>
</dbReference>
<keyword evidence="3 5" id="KW-0269">Exonuclease</keyword>
<dbReference type="Pfam" id="PF00929">
    <property type="entry name" value="RNase_T"/>
    <property type="match status" value="1"/>
</dbReference>
<dbReference type="EMBL" id="QUAJ01000015">
    <property type="protein sequence ID" value="REI40848.1"/>
    <property type="molecule type" value="Genomic_DNA"/>
</dbReference>
<feature type="domain" description="Exonuclease" evidence="4">
    <location>
        <begin position="14"/>
        <end position="201"/>
    </location>
</feature>
<dbReference type="SUPFAM" id="SSF53098">
    <property type="entry name" value="Ribonuclease H-like"/>
    <property type="match status" value="1"/>
</dbReference>
<dbReference type="CDD" id="cd06127">
    <property type="entry name" value="DEDDh"/>
    <property type="match status" value="1"/>
</dbReference>
<dbReference type="InterPro" id="IPR013520">
    <property type="entry name" value="Ribonucl_H"/>
</dbReference>
<evidence type="ECO:0000256" key="2">
    <source>
        <dbReference type="ARBA" id="ARBA00022801"/>
    </source>
</evidence>
<dbReference type="GO" id="GO:0004527">
    <property type="term" value="F:exonuclease activity"/>
    <property type="evidence" value="ECO:0007669"/>
    <property type="project" value="UniProtKB-KW"/>
</dbReference>
<sequence length="209" mass="23974">MKVDQIEKGDKNMKILWYDTETTGLTENSAMFQISGVIEIDGEVKEEFDIFCKPHVGADISEQALEVTGISREQLDSFPPPKKAYEELVEIFSKYIDKFDREDKFIIAGQNVKFDIDVLNRFFKRNNDNYLGSFLNYKQVFDTLSVYTALEIADVVPKLENHKLETICKIMGVELSNAHNSLADIKATKEVGDKLLQGLRRIKKQKIKL</sequence>
<evidence type="ECO:0000313" key="5">
    <source>
        <dbReference type="EMBL" id="REI40848.1"/>
    </source>
</evidence>
<protein>
    <submittedName>
        <fullName evidence="5">3'-5' exonuclease</fullName>
    </submittedName>
</protein>
<proteinExistence type="predicted"/>
<organism evidence="5 6">
    <name type="scientific">Psychrilyobacter piezotolerans</name>
    <dbReference type="NCBI Taxonomy" id="2293438"/>
    <lineage>
        <taxon>Bacteria</taxon>
        <taxon>Fusobacteriati</taxon>
        <taxon>Fusobacteriota</taxon>
        <taxon>Fusobacteriia</taxon>
        <taxon>Fusobacteriales</taxon>
        <taxon>Fusobacteriaceae</taxon>
        <taxon>Psychrilyobacter</taxon>
    </lineage>
</organism>
<keyword evidence="2" id="KW-0378">Hydrolase</keyword>
<evidence type="ECO:0000313" key="6">
    <source>
        <dbReference type="Proteomes" id="UP000263486"/>
    </source>
</evidence>
<dbReference type="SMART" id="SM00479">
    <property type="entry name" value="EXOIII"/>
    <property type="match status" value="1"/>
</dbReference>
<keyword evidence="1" id="KW-0540">Nuclease</keyword>
<dbReference type="InterPro" id="IPR012337">
    <property type="entry name" value="RNaseH-like_sf"/>
</dbReference>
<dbReference type="Gene3D" id="3.30.420.10">
    <property type="entry name" value="Ribonuclease H-like superfamily/Ribonuclease H"/>
    <property type="match status" value="1"/>
</dbReference>
<comment type="caution">
    <text evidence="5">The sequence shown here is derived from an EMBL/GenBank/DDBJ whole genome shotgun (WGS) entry which is preliminary data.</text>
</comment>
<evidence type="ECO:0000259" key="4">
    <source>
        <dbReference type="SMART" id="SM00479"/>
    </source>
</evidence>
<accession>A0ABX9KGN0</accession>
<reference evidence="5 6" key="1">
    <citation type="submission" date="2018-08" db="EMBL/GenBank/DDBJ databases">
        <title>Draft genome sequence of Psychrilyobacter sp. strain SD5 isolated from Black Sea water.</title>
        <authorList>
            <person name="Yadav S."/>
            <person name="Villanueva L."/>
            <person name="Damste J.S.S."/>
        </authorList>
    </citation>
    <scope>NUCLEOTIDE SEQUENCE [LARGE SCALE GENOMIC DNA]</scope>
    <source>
        <strain evidence="5 6">SD5</strain>
    </source>
</reference>
<evidence type="ECO:0000256" key="1">
    <source>
        <dbReference type="ARBA" id="ARBA00022722"/>
    </source>
</evidence>